<dbReference type="InterPro" id="IPR036291">
    <property type="entry name" value="NAD(P)-bd_dom_sf"/>
</dbReference>
<gene>
    <name evidence="4" type="ORF">GCM10022268_34200</name>
</gene>
<dbReference type="RefSeq" id="WP_344694605.1">
    <property type="nucleotide sequence ID" value="NZ_BAABBF010000012.1"/>
</dbReference>
<dbReference type="EMBL" id="BAABBF010000012">
    <property type="protein sequence ID" value="GAA3723173.1"/>
    <property type="molecule type" value="Genomic_DNA"/>
</dbReference>
<reference evidence="5" key="1">
    <citation type="journal article" date="2019" name="Int. J. Syst. Evol. Microbiol.">
        <title>The Global Catalogue of Microorganisms (GCM) 10K type strain sequencing project: providing services to taxonomists for standard genome sequencing and annotation.</title>
        <authorList>
            <consortium name="The Broad Institute Genomics Platform"/>
            <consortium name="The Broad Institute Genome Sequencing Center for Infectious Disease"/>
            <person name="Wu L."/>
            <person name="Ma J."/>
        </authorList>
    </citation>
    <scope>NUCLEOTIDE SEQUENCE [LARGE SCALE GENOMIC DNA]</scope>
    <source>
        <strain evidence="5">JCM 17498</strain>
    </source>
</reference>
<proteinExistence type="predicted"/>
<dbReference type="Proteomes" id="UP001500523">
    <property type="component" value="Unassembled WGS sequence"/>
</dbReference>
<dbReference type="InterPro" id="IPR013118">
    <property type="entry name" value="Mannitol_DH_C"/>
</dbReference>
<dbReference type="InterPro" id="IPR008927">
    <property type="entry name" value="6-PGluconate_DH-like_C_sf"/>
</dbReference>
<dbReference type="InterPro" id="IPR013131">
    <property type="entry name" value="Mannitol_DH_N"/>
</dbReference>
<accession>A0ABP7ETM5</accession>
<organism evidence="4 5">
    <name type="scientific">Sphingomonas cynarae</name>
    <dbReference type="NCBI Taxonomy" id="930197"/>
    <lineage>
        <taxon>Bacteria</taxon>
        <taxon>Pseudomonadati</taxon>
        <taxon>Pseudomonadota</taxon>
        <taxon>Alphaproteobacteria</taxon>
        <taxon>Sphingomonadales</taxon>
        <taxon>Sphingomonadaceae</taxon>
        <taxon>Sphingomonas</taxon>
    </lineage>
</organism>
<keyword evidence="5" id="KW-1185">Reference proteome</keyword>
<sequence>MTRLSNATLADLPAPVARPGYDRTTLVPGIVHVGPGAFHRAHQAAYADAVLAHDPRWAISAMALNSTDVADALRPQDGLYTLALLGAETKLRVVGSIVELLTKAEGDAFAARIAAPTTRLVTATVTEKGYCLTAGGGLDRDHPAIRRDLTDPARPVSFVGRLVDGLGRRRAGGAGGLTVLSCDNLAGNGRRLSRAVGDYAAAIDPDLAAWIAGEVRFPSSMVDSITPATDDALRATVAAAGIDDAWPIQREAFTQWVIEDDFARERPPFDLAGAQFVADVTGFEEAKLRLLNGAHSSLAYLGLLLGHETVGDAMADARLAGFVERLMRDDIAPGLGVTAGLDTGAYIGAILDRFRNPAIRHLLAQIAWDGSQKLPFRLLATIVDARRAGRPVDRLVVPVAAWLRFLALPRPPMAPLVDPLAARLTALAHDPDAVVQDGGVFPADLVGDPTFRAALAHAWVGLCDASGILGRLA</sequence>
<comment type="caution">
    <text evidence="4">The sequence shown here is derived from an EMBL/GenBank/DDBJ whole genome shotgun (WGS) entry which is preliminary data.</text>
</comment>
<dbReference type="PANTHER" id="PTHR43362">
    <property type="entry name" value="MANNITOL DEHYDROGENASE DSF1-RELATED"/>
    <property type="match status" value="1"/>
</dbReference>
<evidence type="ECO:0000259" key="3">
    <source>
        <dbReference type="Pfam" id="PF08125"/>
    </source>
</evidence>
<dbReference type="Gene3D" id="1.10.1040.10">
    <property type="entry name" value="N-(1-d-carboxylethyl)-l-norvaline Dehydrogenase, domain 2"/>
    <property type="match status" value="1"/>
</dbReference>
<dbReference type="InterPro" id="IPR013328">
    <property type="entry name" value="6PGD_dom2"/>
</dbReference>
<dbReference type="SUPFAM" id="SSF51735">
    <property type="entry name" value="NAD(P)-binding Rossmann-fold domains"/>
    <property type="match status" value="1"/>
</dbReference>
<feature type="domain" description="Mannitol dehydrogenase C-terminal" evidence="3">
    <location>
        <begin position="279"/>
        <end position="459"/>
    </location>
</feature>
<evidence type="ECO:0000256" key="1">
    <source>
        <dbReference type="ARBA" id="ARBA00023002"/>
    </source>
</evidence>
<dbReference type="PRINTS" id="PR00084">
    <property type="entry name" value="MTLDHDRGNASE"/>
</dbReference>
<feature type="domain" description="Mannitol dehydrogenase N-terminal" evidence="2">
    <location>
        <begin position="29"/>
        <end position="269"/>
    </location>
</feature>
<dbReference type="Pfam" id="PF01232">
    <property type="entry name" value="Mannitol_dh"/>
    <property type="match status" value="1"/>
</dbReference>
<keyword evidence="1" id="KW-0560">Oxidoreductase</keyword>
<evidence type="ECO:0000259" key="2">
    <source>
        <dbReference type="Pfam" id="PF01232"/>
    </source>
</evidence>
<dbReference type="PANTHER" id="PTHR43362:SF1">
    <property type="entry name" value="MANNITOL DEHYDROGENASE 2-RELATED"/>
    <property type="match status" value="1"/>
</dbReference>
<protein>
    <submittedName>
        <fullName evidence="4">Mannitol dehydrogenase family protein</fullName>
    </submittedName>
</protein>
<evidence type="ECO:0000313" key="5">
    <source>
        <dbReference type="Proteomes" id="UP001500523"/>
    </source>
</evidence>
<dbReference type="Gene3D" id="3.40.50.720">
    <property type="entry name" value="NAD(P)-binding Rossmann-like Domain"/>
    <property type="match status" value="1"/>
</dbReference>
<dbReference type="SUPFAM" id="SSF48179">
    <property type="entry name" value="6-phosphogluconate dehydrogenase C-terminal domain-like"/>
    <property type="match status" value="1"/>
</dbReference>
<name>A0ABP7ETM5_9SPHN</name>
<dbReference type="InterPro" id="IPR050988">
    <property type="entry name" value="Mannitol_DH/Oxidoreductase"/>
</dbReference>
<dbReference type="InterPro" id="IPR000669">
    <property type="entry name" value="Mannitol_DH"/>
</dbReference>
<evidence type="ECO:0000313" key="4">
    <source>
        <dbReference type="EMBL" id="GAA3723173.1"/>
    </source>
</evidence>
<dbReference type="Pfam" id="PF08125">
    <property type="entry name" value="Mannitol_dh_C"/>
    <property type="match status" value="1"/>
</dbReference>